<accession>A0AAW9QMJ7</accession>
<sequence>MRACRVQGDVLRERLPSFSFRLPDFAAKVSGDNRSEFKNCRVVRESGVRSQESGVGSRESGVRDM</sequence>
<comment type="caution">
    <text evidence="2">The sequence shown here is derived from an EMBL/GenBank/DDBJ whole genome shotgun (WGS) entry which is preliminary data.</text>
</comment>
<keyword evidence="3" id="KW-1185">Reference proteome</keyword>
<dbReference type="EMBL" id="JBAFSM010000003">
    <property type="protein sequence ID" value="MEG3435956.1"/>
    <property type="molecule type" value="Genomic_DNA"/>
</dbReference>
<evidence type="ECO:0000313" key="3">
    <source>
        <dbReference type="Proteomes" id="UP001328733"/>
    </source>
</evidence>
<dbReference type="RefSeq" id="WP_332863406.1">
    <property type="nucleotide sequence ID" value="NZ_JBAFSM010000003.1"/>
</dbReference>
<dbReference type="AlphaFoldDB" id="A0AAW9QMJ7"/>
<name>A0AAW9QMJ7_9CHRO</name>
<reference evidence="2 3" key="1">
    <citation type="submission" date="2024-01" db="EMBL/GenBank/DDBJ databases">
        <title>Genomic insights into the taxonomy and metabolism of the cyanobacterium Pannus brasiliensis CCIBt3594.</title>
        <authorList>
            <person name="Machado M."/>
            <person name="Botero N.B."/>
            <person name="Andreote A.P.D."/>
            <person name="Feitosa A.M.T."/>
            <person name="Popin R."/>
            <person name="Sivonen K."/>
            <person name="Fiore M.F."/>
        </authorList>
    </citation>
    <scope>NUCLEOTIDE SEQUENCE [LARGE SCALE GENOMIC DNA]</scope>
    <source>
        <strain evidence="2 3">CCIBt3594</strain>
    </source>
</reference>
<organism evidence="2 3">
    <name type="scientific">Pannus brasiliensis CCIBt3594</name>
    <dbReference type="NCBI Taxonomy" id="1427578"/>
    <lineage>
        <taxon>Bacteria</taxon>
        <taxon>Bacillati</taxon>
        <taxon>Cyanobacteriota</taxon>
        <taxon>Cyanophyceae</taxon>
        <taxon>Oscillatoriophycideae</taxon>
        <taxon>Chroococcales</taxon>
        <taxon>Microcystaceae</taxon>
        <taxon>Pannus</taxon>
    </lineage>
</organism>
<dbReference type="Proteomes" id="UP001328733">
    <property type="component" value="Unassembled WGS sequence"/>
</dbReference>
<evidence type="ECO:0000256" key="1">
    <source>
        <dbReference type="SAM" id="MobiDB-lite"/>
    </source>
</evidence>
<protein>
    <submittedName>
        <fullName evidence="2">Uncharacterized protein</fullName>
    </submittedName>
</protein>
<evidence type="ECO:0000313" key="2">
    <source>
        <dbReference type="EMBL" id="MEG3435956.1"/>
    </source>
</evidence>
<feature type="region of interest" description="Disordered" evidence="1">
    <location>
        <begin position="46"/>
        <end position="65"/>
    </location>
</feature>
<proteinExistence type="predicted"/>
<gene>
    <name evidence="2" type="ORF">V0288_02390</name>
</gene>